<dbReference type="EMBL" id="JALJYF010000001">
    <property type="protein sequence ID" value="MCP1726271.1"/>
    <property type="molecule type" value="Genomic_DNA"/>
</dbReference>
<evidence type="ECO:0000313" key="1">
    <source>
        <dbReference type="EMBL" id="MCP1726271.1"/>
    </source>
</evidence>
<protein>
    <submittedName>
        <fullName evidence="1">Type IV pilus assembly protein PilV</fullName>
    </submittedName>
</protein>
<organism evidence="1 2">
    <name type="scientific">Natronospira proteinivora</name>
    <dbReference type="NCBI Taxonomy" id="1807133"/>
    <lineage>
        <taxon>Bacteria</taxon>
        <taxon>Pseudomonadati</taxon>
        <taxon>Pseudomonadota</taxon>
        <taxon>Gammaproteobacteria</taxon>
        <taxon>Natronospirales</taxon>
        <taxon>Natronospiraceae</taxon>
        <taxon>Natronospira</taxon>
    </lineage>
</organism>
<reference evidence="1 2" key="1">
    <citation type="submission" date="2022-03" db="EMBL/GenBank/DDBJ databases">
        <title>Genomic Encyclopedia of Type Strains, Phase III (KMG-III): the genomes of soil and plant-associated and newly described type strains.</title>
        <authorList>
            <person name="Whitman W."/>
        </authorList>
    </citation>
    <scope>NUCLEOTIDE SEQUENCE [LARGE SCALE GENOMIC DNA]</scope>
    <source>
        <strain evidence="1 2">BSker1</strain>
    </source>
</reference>
<dbReference type="NCBIfam" id="TIGR02523">
    <property type="entry name" value="type_IV_pilV"/>
    <property type="match status" value="1"/>
</dbReference>
<name>A0ABT1G4R2_9GAMM</name>
<gene>
    <name evidence="1" type="ORF">J2T60_000236</name>
</gene>
<proteinExistence type="predicted"/>
<accession>A0ABT1G4R2</accession>
<dbReference type="InterPro" id="IPR013362">
    <property type="entry name" value="Pilus_4_PilV"/>
</dbReference>
<dbReference type="Proteomes" id="UP001523550">
    <property type="component" value="Unassembled WGS sequence"/>
</dbReference>
<evidence type="ECO:0000313" key="2">
    <source>
        <dbReference type="Proteomes" id="UP001523550"/>
    </source>
</evidence>
<comment type="caution">
    <text evidence="1">The sequence shown here is derived from an EMBL/GenBank/DDBJ whole genome shotgun (WGS) entry which is preliminary data.</text>
</comment>
<sequence length="144" mass="16224">MLEVLISLLVLSIGLLGLASLQVAGLQNNHSAYLRSQATLLSYEIVDSMRANRQAALQGAYNLDSYGDTPNGNGNEAVTWDLDDWLSNLDNTLPEGQGRIRVQSDGRVTVRVRWLDERRPEDLDDTEEWTAADQRREFRYATEL</sequence>
<keyword evidence="2" id="KW-1185">Reference proteome</keyword>